<evidence type="ECO:0000313" key="1">
    <source>
        <dbReference type="EMBL" id="MDI3423952.1"/>
    </source>
</evidence>
<evidence type="ECO:0008006" key="3">
    <source>
        <dbReference type="Google" id="ProtNLM"/>
    </source>
</evidence>
<protein>
    <recommendedName>
        <fullName evidence="3">ABM domain-containing protein</fullName>
    </recommendedName>
</protein>
<reference evidence="1 2" key="1">
    <citation type="submission" date="2023-05" db="EMBL/GenBank/DDBJ databases">
        <title>Draft genome sequence of Streptomyces sp. B-S-A12 isolated from a cave soil in Thailand.</title>
        <authorList>
            <person name="Chamroensaksri N."/>
            <person name="Muangham S."/>
        </authorList>
    </citation>
    <scope>NUCLEOTIDE SEQUENCE [LARGE SCALE GENOMIC DNA]</scope>
    <source>
        <strain evidence="1 2">B-S-A12</strain>
    </source>
</reference>
<evidence type="ECO:0000313" key="2">
    <source>
        <dbReference type="Proteomes" id="UP001237105"/>
    </source>
</evidence>
<dbReference type="EMBL" id="JASCIS010000067">
    <property type="protein sequence ID" value="MDI3423952.1"/>
    <property type="molecule type" value="Genomic_DNA"/>
</dbReference>
<sequence length="134" mass="15314">MDTPDSGILLFRNTMRINDGHLEGFRNATARAVEFVERHGPQLMVEVFIDEQRLLADSFQLYRDSDAVRAHWQMSAPYINDVMDHCRVEHFEVFGAPDDDVVRGVRNALGDQVSPTFSPRFTGFMRFNAPQPGK</sequence>
<keyword evidence="2" id="KW-1185">Reference proteome</keyword>
<accession>A0ABT6T7T3</accession>
<dbReference type="RefSeq" id="WP_282539780.1">
    <property type="nucleotide sequence ID" value="NZ_JASCIS010000067.1"/>
</dbReference>
<dbReference type="Proteomes" id="UP001237105">
    <property type="component" value="Unassembled WGS sequence"/>
</dbReference>
<organism evidence="1 2">
    <name type="scientific">Streptomyces luteolus</name>
    <dbReference type="NCBI Taxonomy" id="3043615"/>
    <lineage>
        <taxon>Bacteria</taxon>
        <taxon>Bacillati</taxon>
        <taxon>Actinomycetota</taxon>
        <taxon>Actinomycetes</taxon>
        <taxon>Kitasatosporales</taxon>
        <taxon>Streptomycetaceae</taxon>
        <taxon>Streptomyces</taxon>
    </lineage>
</organism>
<proteinExistence type="predicted"/>
<gene>
    <name evidence="1" type="ORF">QIT00_36345</name>
</gene>
<comment type="caution">
    <text evidence="1">The sequence shown here is derived from an EMBL/GenBank/DDBJ whole genome shotgun (WGS) entry which is preliminary data.</text>
</comment>
<name>A0ABT6T7T3_9ACTN</name>